<evidence type="ECO:0000313" key="1">
    <source>
        <dbReference type="EMBL" id="MFD1167058.1"/>
    </source>
</evidence>
<comment type="caution">
    <text evidence="1">The sequence shown here is derived from an EMBL/GenBank/DDBJ whole genome shotgun (WGS) entry which is preliminary data.</text>
</comment>
<accession>A0ABW3RPW4</accession>
<gene>
    <name evidence="1" type="ORF">ACFQ2C_15725</name>
</gene>
<sequence length="99" mass="11790">MKKILSYWKVEKLGDDINNKDVNAYWINQPNIEVEELLKLVDEGKILIIDKPYSIKNKGLWNKLIDDRRVIVSINMFHFGIVLKREGQRKEDFLLRYLG</sequence>
<reference evidence="2" key="1">
    <citation type="journal article" date="2019" name="Int. J. Syst. Evol. Microbiol.">
        <title>The Global Catalogue of Microorganisms (GCM) 10K type strain sequencing project: providing services to taxonomists for standard genome sequencing and annotation.</title>
        <authorList>
            <consortium name="The Broad Institute Genomics Platform"/>
            <consortium name="The Broad Institute Genome Sequencing Center for Infectious Disease"/>
            <person name="Wu L."/>
            <person name="Ma J."/>
        </authorList>
    </citation>
    <scope>NUCLEOTIDE SEQUENCE [LARGE SCALE GENOMIC DNA]</scope>
    <source>
        <strain evidence="2">CCUG 52468</strain>
    </source>
</reference>
<dbReference type="EMBL" id="JBHTKY010000029">
    <property type="protein sequence ID" value="MFD1167058.1"/>
    <property type="molecule type" value="Genomic_DNA"/>
</dbReference>
<organism evidence="1 2">
    <name type="scientific">Sphingobacterium daejeonense</name>
    <dbReference type="NCBI Taxonomy" id="371142"/>
    <lineage>
        <taxon>Bacteria</taxon>
        <taxon>Pseudomonadati</taxon>
        <taxon>Bacteroidota</taxon>
        <taxon>Sphingobacteriia</taxon>
        <taxon>Sphingobacteriales</taxon>
        <taxon>Sphingobacteriaceae</taxon>
        <taxon>Sphingobacterium</taxon>
    </lineage>
</organism>
<protein>
    <submittedName>
        <fullName evidence="1">Uncharacterized protein</fullName>
    </submittedName>
</protein>
<keyword evidence="2" id="KW-1185">Reference proteome</keyword>
<name>A0ABW3RPW4_9SPHI</name>
<proteinExistence type="predicted"/>
<dbReference type="Proteomes" id="UP001597205">
    <property type="component" value="Unassembled WGS sequence"/>
</dbReference>
<dbReference type="RefSeq" id="WP_138089705.1">
    <property type="nucleotide sequence ID" value="NZ_JBHTKY010000029.1"/>
</dbReference>
<evidence type="ECO:0000313" key="2">
    <source>
        <dbReference type="Proteomes" id="UP001597205"/>
    </source>
</evidence>